<organism evidence="2 3">
    <name type="scientific">Tetrasphaera phage TJE1</name>
    <dbReference type="NCBI Taxonomy" id="981335"/>
    <lineage>
        <taxon>Viruses</taxon>
        <taxon>Duplodnaviria</taxon>
        <taxon>Heunggongvirae</taxon>
        <taxon>Uroviricota</taxon>
        <taxon>Caudoviricetes</taxon>
        <taxon>Tijeunavirus</taxon>
        <taxon>Tijeunavirus TJE1</taxon>
    </lineage>
</organism>
<protein>
    <submittedName>
        <fullName evidence="2">Uncharacterized protein</fullName>
    </submittedName>
</protein>
<feature type="region of interest" description="Disordered" evidence="1">
    <location>
        <begin position="1"/>
        <end position="22"/>
    </location>
</feature>
<evidence type="ECO:0000313" key="3">
    <source>
        <dbReference type="Proteomes" id="UP000002653"/>
    </source>
</evidence>
<dbReference type="RefSeq" id="YP_007237936.1">
    <property type="nucleotide sequence ID" value="NC_019930.1"/>
</dbReference>
<dbReference type="KEGG" id="vg:14297449"/>
<evidence type="ECO:0000313" key="2">
    <source>
        <dbReference type="EMBL" id="ADX42544.1"/>
    </source>
</evidence>
<reference evidence="2 3" key="1">
    <citation type="journal article" date="2012" name="Virus Genes">
        <title>Isolation and complete genome sequence of a bacteriophage lysing Tetrasphaera jenkinsii, a filamentous bacteria responsible for bulking in activated sludge.</title>
        <authorList>
            <person name="Petrovski S."/>
            <person name="Tillett D."/>
            <person name="Seviour R.J."/>
        </authorList>
    </citation>
    <scope>NUCLEOTIDE SEQUENCE [LARGE SCALE GENOMIC DNA]</scope>
</reference>
<proteinExistence type="predicted"/>
<keyword evidence="3" id="KW-1185">Reference proteome</keyword>
<name>G4W956_9CAUD</name>
<dbReference type="EMBL" id="HQ225832">
    <property type="protein sequence ID" value="ADX42544.1"/>
    <property type="molecule type" value="Genomic_DNA"/>
</dbReference>
<feature type="region of interest" description="Disordered" evidence="1">
    <location>
        <begin position="66"/>
        <end position="112"/>
    </location>
</feature>
<feature type="compositionally biased region" description="Low complexity" evidence="1">
    <location>
        <begin position="1"/>
        <end position="15"/>
    </location>
</feature>
<accession>G4W956</accession>
<feature type="compositionally biased region" description="Acidic residues" evidence="1">
    <location>
        <begin position="82"/>
        <end position="112"/>
    </location>
</feature>
<dbReference type="GeneID" id="14297449"/>
<dbReference type="Proteomes" id="UP000002653">
    <property type="component" value="Segment"/>
</dbReference>
<evidence type="ECO:0000256" key="1">
    <source>
        <dbReference type="SAM" id="MobiDB-lite"/>
    </source>
</evidence>
<sequence length="112" mass="12774">MNEAFQQFRQLQQNQKWAHEKTRTLSGIGKALEDAIESRLDEMQLRHPEILEQILALHLSIMYELNPSLEPKEPEPTPEPTPEPEPEPEPDPEPTPDPGEETPEEGETTDPS</sequence>